<feature type="domain" description="Mechanosensitive ion channel MscS" evidence="10">
    <location>
        <begin position="565"/>
        <end position="631"/>
    </location>
</feature>
<feature type="transmembrane region" description="Helical" evidence="8">
    <location>
        <begin position="399"/>
        <end position="417"/>
    </location>
</feature>
<dbReference type="SUPFAM" id="SSF82689">
    <property type="entry name" value="Mechanosensitive channel protein MscS (YggB), C-terminal domain"/>
    <property type="match status" value="1"/>
</dbReference>
<evidence type="ECO:0000256" key="5">
    <source>
        <dbReference type="ARBA" id="ARBA00022989"/>
    </source>
</evidence>
<dbReference type="AlphaFoldDB" id="E1K242"/>
<gene>
    <name evidence="12" type="ORF">DesfrDRAFT_3942</name>
</gene>
<feature type="domain" description="Mechanosensitive ion channel MscS C-terminal" evidence="11">
    <location>
        <begin position="640"/>
        <end position="720"/>
    </location>
</feature>
<evidence type="ECO:0000256" key="2">
    <source>
        <dbReference type="ARBA" id="ARBA00008017"/>
    </source>
</evidence>
<evidence type="ECO:0000256" key="1">
    <source>
        <dbReference type="ARBA" id="ARBA00004651"/>
    </source>
</evidence>
<evidence type="ECO:0000313" key="13">
    <source>
        <dbReference type="Proteomes" id="UP000006250"/>
    </source>
</evidence>
<dbReference type="PANTHER" id="PTHR30347">
    <property type="entry name" value="POTASSIUM CHANNEL RELATED"/>
    <property type="match status" value="1"/>
</dbReference>
<dbReference type="GO" id="GO:0008381">
    <property type="term" value="F:mechanosensitive monoatomic ion channel activity"/>
    <property type="evidence" value="ECO:0007669"/>
    <property type="project" value="UniProtKB-ARBA"/>
</dbReference>
<dbReference type="SUPFAM" id="SSF50182">
    <property type="entry name" value="Sm-like ribonucleoproteins"/>
    <property type="match status" value="1"/>
</dbReference>
<comment type="similarity">
    <text evidence="2">Belongs to the MscS (TC 1.A.23) family.</text>
</comment>
<protein>
    <submittedName>
        <fullName evidence="12">MscS Mechanosensitive ion channel</fullName>
    </submittedName>
</protein>
<evidence type="ECO:0000259" key="11">
    <source>
        <dbReference type="Pfam" id="PF21082"/>
    </source>
</evidence>
<evidence type="ECO:0000259" key="10">
    <source>
        <dbReference type="Pfam" id="PF00924"/>
    </source>
</evidence>
<feature type="transmembrane region" description="Helical" evidence="8">
    <location>
        <begin position="517"/>
        <end position="541"/>
    </location>
</feature>
<feature type="transmembrane region" description="Helical" evidence="8">
    <location>
        <begin position="374"/>
        <end position="393"/>
    </location>
</feature>
<dbReference type="Pfam" id="PF00924">
    <property type="entry name" value="MS_channel_2nd"/>
    <property type="match status" value="1"/>
</dbReference>
<dbReference type="STRING" id="596151.DesfrDRAFT_3942"/>
<keyword evidence="3" id="KW-1003">Cell membrane</keyword>
<sequence precursor="true">MNALRLLCLTVCCLCGLALSWGPGPALAGQGDTALWRSITEGVRQSLALKSRELAQIQAELPAAKAALAQTLGQESSRLDQVLLLRGVAGDTPWASRTLMMQLREIDNAVDVASGSLEDMHDRLARTKEEYATLRQIRQQNASREYTDLVSEELAGPGRDFRELKDQVDTVKADVDAALAQATSLKKDVREARKNEIERFVRVFGETYFASSGSLLRLANLRGAMDDLRQWVDTAPRFWGPILAWTDWGRFCLTGLFGFAAFWAVITLARRHWPAVGGFSRAGLFWLAVGLGLGLARHTVLFAGNQFTSLPWVLATCWGLVLLMPHGPLLSVLFGCFTAAACMDVLNMPASTIGIVWPAVAATAVMRLRRAGTAGPSIVGFLAATAVAGIFGFGPQATALTEALFMLLLALGLTAAIQRRLDGLAAGRKHSLAGLASPLAVTLMATLYVVWVLVFMGGPGLMDRVFGLRLSIGKATFSLDALPTLFVVFFLLRLMQAWFAQLLALVRLRGRTVEPALAHTVGAVFSYLTWTLFVLFALHLFAVPLGALTWIASGLSVGIGFGLKDIVNNFVSGLIIMFGGAVKKGDIIQQGKNFGEVVDLSVRNTIMRTLDNTTVIIPNSSFLRGEIVNMTYQDASMRLTIPVTVAPGTKLKKVRKILLTAAKNHPDVLKKPSPEVAMVAFARFGLQFELYVWIDNFMKKFQVQSELTTTIDQEFQDNKIMLAFQGVKVKYKPKGTEAMQLEAMREELRRKRSGTLKRSRVLRRVHARRRWPAPAAARSGEE</sequence>
<feature type="chain" id="PRO_5003148427" evidence="9">
    <location>
        <begin position="29"/>
        <end position="782"/>
    </location>
</feature>
<dbReference type="InterPro" id="IPR052702">
    <property type="entry name" value="MscS-like_channel"/>
</dbReference>
<feature type="transmembrane region" description="Helical" evidence="8">
    <location>
        <begin position="438"/>
        <end position="461"/>
    </location>
</feature>
<feature type="transmembrane region" description="Helical" evidence="8">
    <location>
        <begin position="481"/>
        <end position="505"/>
    </location>
</feature>
<dbReference type="PANTHER" id="PTHR30347:SF1">
    <property type="entry name" value="MECHANOSENSITIVE CHANNEL MSCK"/>
    <property type="match status" value="1"/>
</dbReference>
<evidence type="ECO:0000256" key="6">
    <source>
        <dbReference type="ARBA" id="ARBA00023136"/>
    </source>
</evidence>
<dbReference type="SUPFAM" id="SSF82861">
    <property type="entry name" value="Mechanosensitive channel protein MscS (YggB), transmembrane region"/>
    <property type="match status" value="1"/>
</dbReference>
<reference evidence="12 13" key="1">
    <citation type="submission" date="2010-08" db="EMBL/GenBank/DDBJ databases">
        <title>The draft genome of Desulfovibrio fructosovorans JJ.</title>
        <authorList>
            <consortium name="US DOE Joint Genome Institute (JGI-PGF)"/>
            <person name="Lucas S."/>
            <person name="Copeland A."/>
            <person name="Lapidus A."/>
            <person name="Cheng J.-F."/>
            <person name="Bruce D."/>
            <person name="Goodwin L."/>
            <person name="Pitluck S."/>
            <person name="Land M.L."/>
            <person name="Hauser L."/>
            <person name="Chang Y.-J."/>
            <person name="Jeffries C."/>
            <person name="Wall J.D."/>
            <person name="Stahl D.A."/>
            <person name="Arkin A.P."/>
            <person name="Dehal P."/>
            <person name="Stolyar S.M."/>
            <person name="Hazen T.C."/>
            <person name="Woyke T.J."/>
        </authorList>
    </citation>
    <scope>NUCLEOTIDE SEQUENCE [LARGE SCALE GENOMIC DNA]</scope>
    <source>
        <strain evidence="12 13">JJ</strain>
    </source>
</reference>
<feature type="transmembrane region" description="Helical" evidence="8">
    <location>
        <begin position="312"/>
        <end position="341"/>
    </location>
</feature>
<dbReference type="Gene3D" id="3.30.70.100">
    <property type="match status" value="1"/>
</dbReference>
<dbReference type="OrthoDB" id="9799209at2"/>
<dbReference type="Gene3D" id="2.30.30.60">
    <property type="match status" value="1"/>
</dbReference>
<keyword evidence="9" id="KW-0732">Signal</keyword>
<dbReference type="InterPro" id="IPR011066">
    <property type="entry name" value="MscS_channel_C_sf"/>
</dbReference>
<dbReference type="Proteomes" id="UP000006250">
    <property type="component" value="Unassembled WGS sequence"/>
</dbReference>
<accession>E1K242</accession>
<dbReference type="InterPro" id="IPR049278">
    <property type="entry name" value="MS_channel_C"/>
</dbReference>
<evidence type="ECO:0000256" key="4">
    <source>
        <dbReference type="ARBA" id="ARBA00022692"/>
    </source>
</evidence>
<proteinExistence type="inferred from homology"/>
<keyword evidence="4 8" id="KW-0812">Transmembrane</keyword>
<comment type="caution">
    <text evidence="12">The sequence shown here is derived from an EMBL/GenBank/DDBJ whole genome shotgun (WGS) entry which is preliminary data.</text>
</comment>
<dbReference type="GO" id="GO:0005886">
    <property type="term" value="C:plasma membrane"/>
    <property type="evidence" value="ECO:0007669"/>
    <property type="project" value="UniProtKB-SubCell"/>
</dbReference>
<keyword evidence="6 8" id="KW-0472">Membrane</keyword>
<dbReference type="InterPro" id="IPR010920">
    <property type="entry name" value="LSM_dom_sf"/>
</dbReference>
<dbReference type="InterPro" id="IPR023408">
    <property type="entry name" value="MscS_beta-dom_sf"/>
</dbReference>
<dbReference type="RefSeq" id="WP_005996845.1">
    <property type="nucleotide sequence ID" value="NZ_AECZ01000049.1"/>
</dbReference>
<feature type="transmembrane region" description="Helical" evidence="8">
    <location>
        <begin position="248"/>
        <end position="269"/>
    </location>
</feature>
<evidence type="ECO:0000256" key="9">
    <source>
        <dbReference type="SAM" id="SignalP"/>
    </source>
</evidence>
<dbReference type="InterPro" id="IPR011014">
    <property type="entry name" value="MscS_channel_TM-2"/>
</dbReference>
<organism evidence="12 13">
    <name type="scientific">Solidesulfovibrio fructosivorans JJ]</name>
    <dbReference type="NCBI Taxonomy" id="596151"/>
    <lineage>
        <taxon>Bacteria</taxon>
        <taxon>Pseudomonadati</taxon>
        <taxon>Thermodesulfobacteriota</taxon>
        <taxon>Desulfovibrionia</taxon>
        <taxon>Desulfovibrionales</taxon>
        <taxon>Desulfovibrionaceae</taxon>
        <taxon>Solidesulfovibrio</taxon>
    </lineage>
</organism>
<dbReference type="Pfam" id="PF21082">
    <property type="entry name" value="MS_channel_3rd"/>
    <property type="match status" value="1"/>
</dbReference>
<dbReference type="Gene3D" id="1.10.287.1260">
    <property type="match status" value="1"/>
</dbReference>
<keyword evidence="5 8" id="KW-1133">Transmembrane helix</keyword>
<evidence type="ECO:0000313" key="12">
    <source>
        <dbReference type="EMBL" id="EFL49322.1"/>
    </source>
</evidence>
<comment type="subcellular location">
    <subcellularLocation>
        <location evidence="1">Cell membrane</location>
        <topology evidence="1">Multi-pass membrane protein</topology>
    </subcellularLocation>
</comment>
<name>E1K242_SOLFR</name>
<dbReference type="InterPro" id="IPR006685">
    <property type="entry name" value="MscS_channel_2nd"/>
</dbReference>
<evidence type="ECO:0000256" key="3">
    <source>
        <dbReference type="ARBA" id="ARBA00022475"/>
    </source>
</evidence>
<evidence type="ECO:0000256" key="7">
    <source>
        <dbReference type="SAM" id="Coils"/>
    </source>
</evidence>
<feature type="transmembrane region" description="Helical" evidence="8">
    <location>
        <begin position="547"/>
        <end position="567"/>
    </location>
</feature>
<feature type="coiled-coil region" evidence="7">
    <location>
        <begin position="161"/>
        <end position="195"/>
    </location>
</feature>
<evidence type="ECO:0000256" key="8">
    <source>
        <dbReference type="SAM" id="Phobius"/>
    </source>
</evidence>
<dbReference type="eggNOG" id="COG3264">
    <property type="taxonomic scope" value="Bacteria"/>
</dbReference>
<dbReference type="EMBL" id="AECZ01000049">
    <property type="protein sequence ID" value="EFL49322.1"/>
    <property type="molecule type" value="Genomic_DNA"/>
</dbReference>
<feature type="transmembrane region" description="Helical" evidence="8">
    <location>
        <begin position="281"/>
        <end position="300"/>
    </location>
</feature>
<feature type="signal peptide" evidence="9">
    <location>
        <begin position="1"/>
        <end position="28"/>
    </location>
</feature>
<keyword evidence="7" id="KW-0175">Coiled coil</keyword>
<keyword evidence="13" id="KW-1185">Reference proteome</keyword>